<feature type="compositionally biased region" description="Basic and acidic residues" evidence="1">
    <location>
        <begin position="284"/>
        <end position="297"/>
    </location>
</feature>
<keyword evidence="2" id="KW-0732">Signal</keyword>
<dbReference type="OrthoDB" id="301415at2759"/>
<evidence type="ECO:0000256" key="2">
    <source>
        <dbReference type="SAM" id="SignalP"/>
    </source>
</evidence>
<organism evidence="3 4">
    <name type="scientific">Plenodomus tracheiphilus IPT5</name>
    <dbReference type="NCBI Taxonomy" id="1408161"/>
    <lineage>
        <taxon>Eukaryota</taxon>
        <taxon>Fungi</taxon>
        <taxon>Dikarya</taxon>
        <taxon>Ascomycota</taxon>
        <taxon>Pezizomycotina</taxon>
        <taxon>Dothideomycetes</taxon>
        <taxon>Pleosporomycetidae</taxon>
        <taxon>Pleosporales</taxon>
        <taxon>Pleosporineae</taxon>
        <taxon>Leptosphaeriaceae</taxon>
        <taxon>Plenodomus</taxon>
    </lineage>
</organism>
<dbReference type="EMBL" id="MU006326">
    <property type="protein sequence ID" value="KAF2847350.1"/>
    <property type="molecule type" value="Genomic_DNA"/>
</dbReference>
<reference evidence="3" key="1">
    <citation type="submission" date="2020-01" db="EMBL/GenBank/DDBJ databases">
        <authorList>
            <consortium name="DOE Joint Genome Institute"/>
            <person name="Haridas S."/>
            <person name="Albert R."/>
            <person name="Binder M."/>
            <person name="Bloem J."/>
            <person name="Labutti K."/>
            <person name="Salamov A."/>
            <person name="Andreopoulos B."/>
            <person name="Baker S.E."/>
            <person name="Barry K."/>
            <person name="Bills G."/>
            <person name="Bluhm B.H."/>
            <person name="Cannon C."/>
            <person name="Castanera R."/>
            <person name="Culley D.E."/>
            <person name="Daum C."/>
            <person name="Ezra D."/>
            <person name="Gonzalez J.B."/>
            <person name="Henrissat B."/>
            <person name="Kuo A."/>
            <person name="Liang C."/>
            <person name="Lipzen A."/>
            <person name="Lutzoni F."/>
            <person name="Magnuson J."/>
            <person name="Mondo S."/>
            <person name="Nolan M."/>
            <person name="Ohm R."/>
            <person name="Pangilinan J."/>
            <person name="Park H.-J."/>
            <person name="Ramirez L."/>
            <person name="Alfaro M."/>
            <person name="Sun H."/>
            <person name="Tritt A."/>
            <person name="Yoshinaga Y."/>
            <person name="Zwiers L.-H."/>
            <person name="Turgeon B.G."/>
            <person name="Goodwin S.B."/>
            <person name="Spatafora J.W."/>
            <person name="Crous P.W."/>
            <person name="Grigoriev I.V."/>
        </authorList>
    </citation>
    <scope>NUCLEOTIDE SEQUENCE</scope>
    <source>
        <strain evidence="3">IPT5</strain>
    </source>
</reference>
<evidence type="ECO:0000256" key="1">
    <source>
        <dbReference type="SAM" id="MobiDB-lite"/>
    </source>
</evidence>
<evidence type="ECO:0000313" key="3">
    <source>
        <dbReference type="EMBL" id="KAF2847350.1"/>
    </source>
</evidence>
<evidence type="ECO:0008006" key="5">
    <source>
        <dbReference type="Google" id="ProtNLM"/>
    </source>
</evidence>
<accession>A0A6A7AVP6</accession>
<sequence>MATLTLVLLVALVTGEVFGTLDLSGQHKEHELITRAAFQSGEHNFPSEYNGMVGSSDDVLDPNLFPEEAPAHCDDADFLNVREYPRTREQATQQLQKCVDHLRMRFGQAARGVARILNANNQINASMADLDPGTQCSHRHLTVTDNTQDKAKCVALEGFGRAFHGIQDLYSHSNWADLPDTYQAMSTDNPPGLHRTDTATFLDLRLATPISSQVPRNLSTGCFTMFGSRCGNRVTYDALNKDTGWVEADGSAIPDLTVRRNRVRGSFEKAVAAAIQEEAVGQSKSRDQAHAECERRGSVPAPSKKLPSSALDSVGYSRSRM</sequence>
<dbReference type="AlphaFoldDB" id="A0A6A7AVP6"/>
<proteinExistence type="predicted"/>
<gene>
    <name evidence="3" type="ORF">T440DRAFT_520921</name>
</gene>
<feature type="chain" id="PRO_5025573406" description="CinY protein" evidence="2">
    <location>
        <begin position="20"/>
        <end position="321"/>
    </location>
</feature>
<feature type="signal peptide" evidence="2">
    <location>
        <begin position="1"/>
        <end position="19"/>
    </location>
</feature>
<dbReference type="Proteomes" id="UP000799423">
    <property type="component" value="Unassembled WGS sequence"/>
</dbReference>
<keyword evidence="4" id="KW-1185">Reference proteome</keyword>
<name>A0A6A7AVP6_9PLEO</name>
<evidence type="ECO:0000313" key="4">
    <source>
        <dbReference type="Proteomes" id="UP000799423"/>
    </source>
</evidence>
<feature type="region of interest" description="Disordered" evidence="1">
    <location>
        <begin position="278"/>
        <end position="321"/>
    </location>
</feature>
<protein>
    <recommendedName>
        <fullName evidence="5">CinY protein</fullName>
    </recommendedName>
</protein>